<dbReference type="EMBL" id="JBBWUH010000007">
    <property type="protein sequence ID" value="KAK8161268.1"/>
    <property type="molecule type" value="Genomic_DNA"/>
</dbReference>
<evidence type="ECO:0000313" key="1">
    <source>
        <dbReference type="EMBL" id="KAK8161268.1"/>
    </source>
</evidence>
<proteinExistence type="predicted"/>
<name>A0ABR1XM59_9PEZI</name>
<keyword evidence="2" id="KW-1185">Reference proteome</keyword>
<dbReference type="Proteomes" id="UP001456524">
    <property type="component" value="Unassembled WGS sequence"/>
</dbReference>
<reference evidence="1 2" key="1">
    <citation type="journal article" date="2022" name="G3 (Bethesda)">
        <title>Enemy or ally: a genomic approach to elucidate the lifestyle of Phyllosticta citrichinaensis.</title>
        <authorList>
            <person name="Buijs V.A."/>
            <person name="Groenewald J.Z."/>
            <person name="Haridas S."/>
            <person name="LaButti K.M."/>
            <person name="Lipzen A."/>
            <person name="Martin F.M."/>
            <person name="Barry K."/>
            <person name="Grigoriev I.V."/>
            <person name="Crous P.W."/>
            <person name="Seidl M.F."/>
        </authorList>
    </citation>
    <scope>NUCLEOTIDE SEQUENCE [LARGE SCALE GENOMIC DNA]</scope>
    <source>
        <strain evidence="1 2">CBS 129764</strain>
    </source>
</reference>
<comment type="caution">
    <text evidence="1">The sequence shown here is derived from an EMBL/GenBank/DDBJ whole genome shotgun (WGS) entry which is preliminary data.</text>
</comment>
<protein>
    <submittedName>
        <fullName evidence="1">Uncharacterized protein</fullName>
    </submittedName>
</protein>
<organism evidence="1 2">
    <name type="scientific">Phyllosticta citrichinensis</name>
    <dbReference type="NCBI Taxonomy" id="1130410"/>
    <lineage>
        <taxon>Eukaryota</taxon>
        <taxon>Fungi</taxon>
        <taxon>Dikarya</taxon>
        <taxon>Ascomycota</taxon>
        <taxon>Pezizomycotina</taxon>
        <taxon>Dothideomycetes</taxon>
        <taxon>Dothideomycetes incertae sedis</taxon>
        <taxon>Botryosphaeriales</taxon>
        <taxon>Phyllostictaceae</taxon>
        <taxon>Phyllosticta</taxon>
    </lineage>
</organism>
<gene>
    <name evidence="1" type="ORF">IWX90DRAFT_264672</name>
</gene>
<evidence type="ECO:0000313" key="2">
    <source>
        <dbReference type="Proteomes" id="UP001456524"/>
    </source>
</evidence>
<accession>A0ABR1XM59</accession>
<sequence length="222" mass="24967">MRSGRRRLAFQALGSEPAVQSVLTTQKAGELNQNQREQSHGSAGSHVRGRLDVCFISGQRWQTEMPHFIGGAFDVVSGHWSCEILRIVRGWLPEQHAVFIVAVEVRAVSARDGLAQSRQRESGDAQTSLNVSRIPYLPLNDCRGGGQKFHASEARARKQQTVSIMPSRRRLGQPECPGMRMSDTVILHRVNGWTTNRRDGEEVSWVQWKVTSRMIRDKIAEI</sequence>